<keyword evidence="8 9" id="KW-0472">Membrane</keyword>
<feature type="transmembrane region" description="Helical" evidence="9">
    <location>
        <begin position="387"/>
        <end position="411"/>
    </location>
</feature>
<evidence type="ECO:0000256" key="7">
    <source>
        <dbReference type="ARBA" id="ARBA00022989"/>
    </source>
</evidence>
<keyword evidence="6 9" id="KW-0769">Symport</keyword>
<feature type="transmembrane region" description="Helical" evidence="9">
    <location>
        <begin position="309"/>
        <end position="330"/>
    </location>
</feature>
<keyword evidence="11" id="KW-1185">Reference proteome</keyword>
<evidence type="ECO:0000256" key="8">
    <source>
        <dbReference type="ARBA" id="ARBA00023136"/>
    </source>
</evidence>
<evidence type="ECO:0008006" key="12">
    <source>
        <dbReference type="Google" id="ProtNLM"/>
    </source>
</evidence>
<evidence type="ECO:0000256" key="1">
    <source>
        <dbReference type="ARBA" id="ARBA00004651"/>
    </source>
</evidence>
<evidence type="ECO:0000256" key="2">
    <source>
        <dbReference type="ARBA" id="ARBA00009261"/>
    </source>
</evidence>
<reference evidence="10 11" key="1">
    <citation type="journal article" date="2014" name="Genome Announc.">
        <title>Draft genome sequences of six enterohepatic helicobacter species isolated from humans and one from rhesus macaques.</title>
        <authorList>
            <person name="Shen Z."/>
            <person name="Sheh A."/>
            <person name="Young S.K."/>
            <person name="Abouelliel A."/>
            <person name="Ward D.V."/>
            <person name="Earl A.M."/>
            <person name="Fox J.G."/>
        </authorList>
    </citation>
    <scope>NUCLEOTIDE SEQUENCE [LARGE SCALE GENOMIC DNA]</scope>
    <source>
        <strain evidence="10 11">MIT 99-5501</strain>
    </source>
</reference>
<dbReference type="Gene3D" id="1.20.1740.10">
    <property type="entry name" value="Amino acid/polyamine transporter I"/>
    <property type="match status" value="1"/>
</dbReference>
<feature type="transmembrane region" description="Helical" evidence="9">
    <location>
        <begin position="218"/>
        <end position="239"/>
    </location>
</feature>
<feature type="transmembrane region" description="Helical" evidence="9">
    <location>
        <begin position="350"/>
        <end position="375"/>
    </location>
</feature>
<dbReference type="GO" id="GO:0005886">
    <property type="term" value="C:plasma membrane"/>
    <property type="evidence" value="ECO:0007669"/>
    <property type="project" value="UniProtKB-SubCell"/>
</dbReference>
<proteinExistence type="inferred from homology"/>
<dbReference type="Pfam" id="PF01235">
    <property type="entry name" value="Na_Ala_symp"/>
    <property type="match status" value="1"/>
</dbReference>
<dbReference type="PANTHER" id="PTHR30330">
    <property type="entry name" value="AGSS FAMILY TRANSPORTER, SODIUM-ALANINE"/>
    <property type="match status" value="1"/>
</dbReference>
<keyword evidence="4 9" id="KW-1003">Cell membrane</keyword>
<dbReference type="STRING" id="1357400.HMPREF2086_01949"/>
<feature type="transmembrane region" description="Helical" evidence="9">
    <location>
        <begin position="417"/>
        <end position="438"/>
    </location>
</feature>
<evidence type="ECO:0000313" key="10">
    <source>
        <dbReference type="EMBL" id="ETD22218.1"/>
    </source>
</evidence>
<evidence type="ECO:0000256" key="3">
    <source>
        <dbReference type="ARBA" id="ARBA00022448"/>
    </source>
</evidence>
<dbReference type="Proteomes" id="UP000018731">
    <property type="component" value="Unassembled WGS sequence"/>
</dbReference>
<keyword evidence="5 9" id="KW-0812">Transmembrane</keyword>
<accession>V8C4A2</accession>
<feature type="transmembrane region" description="Helical" evidence="9">
    <location>
        <begin position="189"/>
        <end position="206"/>
    </location>
</feature>
<keyword evidence="3 9" id="KW-0813">Transport</keyword>
<sequence>MQNLYDLFGTLVGEASGFLYTYWLVFALILCGLYLTIATRFIQVRFLRDVFGVLKERSEKEHISPFGALMISTASRVGIGNIVGVSVAIASGGSGALFWMWVSAIVGGASAFVESTLAQVYKRRVGTHRYKGGPAYYIEQALGSRKLGVIFAISLIFCFAYGFNGLQAFTLTSSFEIFVGSEEFANGNITIFVGLILAILVSFFFFGDDSKSALISSILVPIMAFGYFAVALVVIGLNVDKIPLIFASVLQEAFNFSAIFGGFAGSAIVIGIKRGLYSNEAGMGSAPNAAAAAHTSHPAKQGMVQTLSVFIDTLIICTASAFMVLCSSIDKAELKGMALMQAVMQGHFGTFGLIFVSVAIVLFAFTSLIGNYFYAEANFKFITENKVALQVFRFSAVVMVFVGAQLNLGLAWDLADIFMGLMASINIIVILLLSNIALKVLRDYESQKKAGKNPLFKAQSVGIHNTQCWK</sequence>
<feature type="transmembrane region" description="Helical" evidence="9">
    <location>
        <begin position="63"/>
        <end position="90"/>
    </location>
</feature>
<comment type="subcellular location">
    <subcellularLocation>
        <location evidence="1 9">Cell membrane</location>
        <topology evidence="1 9">Multi-pass membrane protein</topology>
    </subcellularLocation>
</comment>
<gene>
    <name evidence="10" type="ORF">HMPREF2086_01949</name>
</gene>
<dbReference type="NCBIfam" id="TIGR00835">
    <property type="entry name" value="agcS"/>
    <property type="match status" value="1"/>
</dbReference>
<evidence type="ECO:0000256" key="5">
    <source>
        <dbReference type="ARBA" id="ARBA00022692"/>
    </source>
</evidence>
<dbReference type="HOGENOM" id="CLU_024867_0_1_7"/>
<dbReference type="PRINTS" id="PR00175">
    <property type="entry name" value="NAALASMPORT"/>
</dbReference>
<evidence type="ECO:0000313" key="11">
    <source>
        <dbReference type="Proteomes" id="UP000018731"/>
    </source>
</evidence>
<dbReference type="PROSITE" id="PS00873">
    <property type="entry name" value="NA_ALANINE_SYMP"/>
    <property type="match status" value="1"/>
</dbReference>
<dbReference type="FunFam" id="1.20.1740.10:FF:000004">
    <property type="entry name" value="Sodium:alanine symporter family protein"/>
    <property type="match status" value="1"/>
</dbReference>
<dbReference type="AlphaFoldDB" id="V8C4A2"/>
<feature type="transmembrane region" description="Helical" evidence="9">
    <location>
        <begin position="20"/>
        <end position="42"/>
    </location>
</feature>
<dbReference type="InterPro" id="IPR001463">
    <property type="entry name" value="Na/Ala_symport"/>
</dbReference>
<evidence type="ECO:0000256" key="4">
    <source>
        <dbReference type="ARBA" id="ARBA00022475"/>
    </source>
</evidence>
<dbReference type="eggNOG" id="COG1115">
    <property type="taxonomic scope" value="Bacteria"/>
</dbReference>
<dbReference type="PATRIC" id="fig|1357400.3.peg.2636"/>
<comment type="caution">
    <text evidence="10">The sequence shown here is derived from an EMBL/GenBank/DDBJ whole genome shotgun (WGS) entry which is preliminary data.</text>
</comment>
<dbReference type="RefSeq" id="WP_023928786.1">
    <property type="nucleotide sequence ID" value="NZ_KI669456.1"/>
</dbReference>
<dbReference type="EMBL" id="AZJI01000010">
    <property type="protein sequence ID" value="ETD22218.1"/>
    <property type="molecule type" value="Genomic_DNA"/>
</dbReference>
<comment type="similarity">
    <text evidence="2 9">Belongs to the alanine or glycine:cation symporter (AGCS) (TC 2.A.25) family.</text>
</comment>
<feature type="transmembrane region" description="Helical" evidence="9">
    <location>
        <begin position="245"/>
        <end position="270"/>
    </location>
</feature>
<protein>
    <recommendedName>
        <fullName evidence="12">Amino acid carrier protein</fullName>
    </recommendedName>
</protein>
<organism evidence="10 11">
    <name type="scientific">Helicobacter macacae MIT 99-5501</name>
    <dbReference type="NCBI Taxonomy" id="1357400"/>
    <lineage>
        <taxon>Bacteria</taxon>
        <taxon>Pseudomonadati</taxon>
        <taxon>Campylobacterota</taxon>
        <taxon>Epsilonproteobacteria</taxon>
        <taxon>Campylobacterales</taxon>
        <taxon>Helicobacteraceae</taxon>
        <taxon>Helicobacter</taxon>
    </lineage>
</organism>
<dbReference type="GO" id="GO:0005283">
    <property type="term" value="F:amino acid:sodium symporter activity"/>
    <property type="evidence" value="ECO:0007669"/>
    <property type="project" value="InterPro"/>
</dbReference>
<feature type="transmembrane region" description="Helical" evidence="9">
    <location>
        <begin position="147"/>
        <end position="169"/>
    </location>
</feature>
<evidence type="ECO:0000256" key="6">
    <source>
        <dbReference type="ARBA" id="ARBA00022847"/>
    </source>
</evidence>
<name>V8C4A2_9HELI</name>
<dbReference type="PANTHER" id="PTHR30330:SF1">
    <property type="entry name" value="AMINO-ACID CARRIER PROTEIN ALST"/>
    <property type="match status" value="1"/>
</dbReference>
<keyword evidence="7 9" id="KW-1133">Transmembrane helix</keyword>
<dbReference type="OrthoDB" id="9806926at2"/>
<evidence type="ECO:0000256" key="9">
    <source>
        <dbReference type="RuleBase" id="RU363064"/>
    </source>
</evidence>
<feature type="transmembrane region" description="Helical" evidence="9">
    <location>
        <begin position="96"/>
        <end position="121"/>
    </location>
</feature>